<evidence type="ECO:0000313" key="1">
    <source>
        <dbReference type="EMBL" id="KAL0413019.1"/>
    </source>
</evidence>
<organism evidence="1">
    <name type="scientific">Sesamum radiatum</name>
    <name type="common">Black benniseed</name>
    <dbReference type="NCBI Taxonomy" id="300843"/>
    <lineage>
        <taxon>Eukaryota</taxon>
        <taxon>Viridiplantae</taxon>
        <taxon>Streptophyta</taxon>
        <taxon>Embryophyta</taxon>
        <taxon>Tracheophyta</taxon>
        <taxon>Spermatophyta</taxon>
        <taxon>Magnoliopsida</taxon>
        <taxon>eudicotyledons</taxon>
        <taxon>Gunneridae</taxon>
        <taxon>Pentapetalae</taxon>
        <taxon>asterids</taxon>
        <taxon>lamiids</taxon>
        <taxon>Lamiales</taxon>
        <taxon>Pedaliaceae</taxon>
        <taxon>Sesamum</taxon>
    </lineage>
</organism>
<dbReference type="EMBL" id="JACGWJ010000006">
    <property type="protein sequence ID" value="KAL0413019.1"/>
    <property type="molecule type" value="Genomic_DNA"/>
</dbReference>
<dbReference type="AlphaFoldDB" id="A0AAW2U764"/>
<sequence>MQHMIANAVWTQLAAITQVPLAAPLAMEAFVAPDGGPPGRGLSSLTLWE</sequence>
<comment type="caution">
    <text evidence="1">The sequence shown here is derived from an EMBL/GenBank/DDBJ whole genome shotgun (WGS) entry which is preliminary data.</text>
</comment>
<proteinExistence type="predicted"/>
<protein>
    <submittedName>
        <fullName evidence="1">Uncharacterized protein</fullName>
    </submittedName>
</protein>
<reference evidence="1" key="1">
    <citation type="submission" date="2020-06" db="EMBL/GenBank/DDBJ databases">
        <authorList>
            <person name="Li T."/>
            <person name="Hu X."/>
            <person name="Zhang T."/>
            <person name="Song X."/>
            <person name="Zhang H."/>
            <person name="Dai N."/>
            <person name="Sheng W."/>
            <person name="Hou X."/>
            <person name="Wei L."/>
        </authorList>
    </citation>
    <scope>NUCLEOTIDE SEQUENCE</scope>
    <source>
        <strain evidence="1">G02</strain>
        <tissue evidence="1">Leaf</tissue>
    </source>
</reference>
<accession>A0AAW2U764</accession>
<name>A0AAW2U764_SESRA</name>
<gene>
    <name evidence="1" type="ORF">Sradi_1503600</name>
</gene>
<reference evidence="1" key="2">
    <citation type="journal article" date="2024" name="Plant">
        <title>Genomic evolution and insights into agronomic trait innovations of Sesamum species.</title>
        <authorList>
            <person name="Miao H."/>
            <person name="Wang L."/>
            <person name="Qu L."/>
            <person name="Liu H."/>
            <person name="Sun Y."/>
            <person name="Le M."/>
            <person name="Wang Q."/>
            <person name="Wei S."/>
            <person name="Zheng Y."/>
            <person name="Lin W."/>
            <person name="Duan Y."/>
            <person name="Cao H."/>
            <person name="Xiong S."/>
            <person name="Wang X."/>
            <person name="Wei L."/>
            <person name="Li C."/>
            <person name="Ma Q."/>
            <person name="Ju M."/>
            <person name="Zhao R."/>
            <person name="Li G."/>
            <person name="Mu C."/>
            <person name="Tian Q."/>
            <person name="Mei H."/>
            <person name="Zhang T."/>
            <person name="Gao T."/>
            <person name="Zhang H."/>
        </authorList>
    </citation>
    <scope>NUCLEOTIDE SEQUENCE</scope>
    <source>
        <strain evidence="1">G02</strain>
    </source>
</reference>